<keyword evidence="1" id="KW-0233">DNA recombination</keyword>
<reference evidence="2" key="1">
    <citation type="journal article" date="2019" name="Environ. Microbiol.">
        <title>Fungal ecological strategies reflected in gene transcription - a case study of two litter decomposers.</title>
        <authorList>
            <person name="Barbi F."/>
            <person name="Kohler A."/>
            <person name="Barry K."/>
            <person name="Baskaran P."/>
            <person name="Daum C."/>
            <person name="Fauchery L."/>
            <person name="Ihrmark K."/>
            <person name="Kuo A."/>
            <person name="LaButti K."/>
            <person name="Lipzen A."/>
            <person name="Morin E."/>
            <person name="Grigoriev I.V."/>
            <person name="Henrissat B."/>
            <person name="Lindahl B."/>
            <person name="Martin F."/>
        </authorList>
    </citation>
    <scope>NUCLEOTIDE SEQUENCE</scope>
    <source>
        <strain evidence="2">JB14</strain>
    </source>
</reference>
<sequence>MHPAPPPALLPQILIAPAKLSHSKYLGPKPQRSSELPWSVRHSITHCKSYAFPSPSNAIWSPTPPSLFLFAYLDDQGTPQHTVKSVFLTFCDRIRKFAGLEHVHSHSFRIGGAVELLLAGVTPEVVALLSYSGADSMIFYPLTFSKRIILLDIQTQTYSR</sequence>
<dbReference type="InterPro" id="IPR011010">
    <property type="entry name" value="DNA_brk_join_enz"/>
</dbReference>
<evidence type="ECO:0000313" key="3">
    <source>
        <dbReference type="Proteomes" id="UP000799118"/>
    </source>
</evidence>
<name>A0A6A4H6F6_9AGAR</name>
<protein>
    <submittedName>
        <fullName evidence="2">Uncharacterized protein</fullName>
    </submittedName>
</protein>
<keyword evidence="3" id="KW-1185">Reference proteome</keyword>
<gene>
    <name evidence="2" type="ORF">BT96DRAFT_1050191</name>
</gene>
<evidence type="ECO:0000256" key="1">
    <source>
        <dbReference type="ARBA" id="ARBA00023172"/>
    </source>
</evidence>
<dbReference type="OrthoDB" id="3254696at2759"/>
<dbReference type="Gene3D" id="1.10.443.10">
    <property type="entry name" value="Intergrase catalytic core"/>
    <property type="match status" value="1"/>
</dbReference>
<dbReference type="InterPro" id="IPR013762">
    <property type="entry name" value="Integrase-like_cat_sf"/>
</dbReference>
<accession>A0A6A4H6F6</accession>
<evidence type="ECO:0000313" key="2">
    <source>
        <dbReference type="EMBL" id="KAE9393782.1"/>
    </source>
</evidence>
<dbReference type="EMBL" id="ML769564">
    <property type="protein sequence ID" value="KAE9393782.1"/>
    <property type="molecule type" value="Genomic_DNA"/>
</dbReference>
<dbReference type="GO" id="GO:0015074">
    <property type="term" value="P:DNA integration"/>
    <property type="evidence" value="ECO:0007669"/>
    <property type="project" value="InterPro"/>
</dbReference>
<proteinExistence type="predicted"/>
<dbReference type="AlphaFoldDB" id="A0A6A4H6F6"/>
<organism evidence="2 3">
    <name type="scientific">Gymnopus androsaceus JB14</name>
    <dbReference type="NCBI Taxonomy" id="1447944"/>
    <lineage>
        <taxon>Eukaryota</taxon>
        <taxon>Fungi</taxon>
        <taxon>Dikarya</taxon>
        <taxon>Basidiomycota</taxon>
        <taxon>Agaricomycotina</taxon>
        <taxon>Agaricomycetes</taxon>
        <taxon>Agaricomycetidae</taxon>
        <taxon>Agaricales</taxon>
        <taxon>Marasmiineae</taxon>
        <taxon>Omphalotaceae</taxon>
        <taxon>Gymnopus</taxon>
    </lineage>
</organism>
<dbReference type="Proteomes" id="UP000799118">
    <property type="component" value="Unassembled WGS sequence"/>
</dbReference>
<dbReference type="GO" id="GO:0003677">
    <property type="term" value="F:DNA binding"/>
    <property type="evidence" value="ECO:0007669"/>
    <property type="project" value="InterPro"/>
</dbReference>
<dbReference type="GO" id="GO:0006310">
    <property type="term" value="P:DNA recombination"/>
    <property type="evidence" value="ECO:0007669"/>
    <property type="project" value="UniProtKB-KW"/>
</dbReference>
<dbReference type="SUPFAM" id="SSF56349">
    <property type="entry name" value="DNA breaking-rejoining enzymes"/>
    <property type="match status" value="1"/>
</dbReference>